<dbReference type="PRINTS" id="PR00792">
    <property type="entry name" value="PEPSIN"/>
</dbReference>
<dbReference type="GO" id="GO:0004190">
    <property type="term" value="F:aspartic-type endopeptidase activity"/>
    <property type="evidence" value="ECO:0007669"/>
    <property type="project" value="InterPro"/>
</dbReference>
<reference evidence="3" key="1">
    <citation type="submission" date="2011-04" db="EMBL/GenBank/DDBJ databases">
        <title>Evolution of plant cell wall degrading machinery underlies the functional diversity of forest fungi.</title>
        <authorList>
            <consortium name="US DOE Joint Genome Institute (JGI-PGF)"/>
            <person name="Eastwood D.C."/>
            <person name="Floudas D."/>
            <person name="Binder M."/>
            <person name="Majcherczyk A."/>
            <person name="Schneider P."/>
            <person name="Aerts A."/>
            <person name="Asiegbu F.O."/>
            <person name="Baker S.E."/>
            <person name="Barry K."/>
            <person name="Bendiksby M."/>
            <person name="Blumentritt M."/>
            <person name="Coutinho P.M."/>
            <person name="Cullen D."/>
            <person name="Cullen D."/>
            <person name="Gathman A."/>
            <person name="Goodell B."/>
            <person name="Henrissat B."/>
            <person name="Ihrmark K."/>
            <person name="Kauserud H."/>
            <person name="Kohler A."/>
            <person name="LaButti K."/>
            <person name="Lapidus A."/>
            <person name="Lavin J.L."/>
            <person name="Lee Y.-H."/>
            <person name="Lindquist E."/>
            <person name="Lilly W."/>
            <person name="Lucas S."/>
            <person name="Morin E."/>
            <person name="Murat C."/>
            <person name="Oguiza J.A."/>
            <person name="Park J."/>
            <person name="Pisabarro A.G."/>
            <person name="Riley R."/>
            <person name="Rosling A."/>
            <person name="Salamov A."/>
            <person name="Schmidt O."/>
            <person name="Schmutz J."/>
            <person name="Skrede I."/>
            <person name="Stenlid J."/>
            <person name="Wiebenga A."/>
            <person name="Xie X."/>
            <person name="Kues U."/>
            <person name="Hibbett D.S."/>
            <person name="Hoffmeister D."/>
            <person name="Hogberg N."/>
            <person name="Martin F."/>
            <person name="Grigoriev I.V."/>
            <person name="Watkinson S.C."/>
        </authorList>
    </citation>
    <scope>NUCLEOTIDE SEQUENCE</scope>
    <source>
        <strain evidence="3">S7.9</strain>
    </source>
</reference>
<dbReference type="PANTHER" id="PTHR47966">
    <property type="entry name" value="BETA-SITE APP-CLEAVING ENZYME, ISOFORM A-RELATED"/>
    <property type="match status" value="1"/>
</dbReference>
<dbReference type="InterPro" id="IPR001461">
    <property type="entry name" value="Aspartic_peptidase_A1"/>
</dbReference>
<dbReference type="KEGG" id="sla:SERLADRAFT_474747"/>
<dbReference type="Gene3D" id="2.40.70.10">
    <property type="entry name" value="Acid Proteases"/>
    <property type="match status" value="1"/>
</dbReference>
<evidence type="ECO:0000313" key="3">
    <source>
        <dbReference type="EMBL" id="EGO21821.1"/>
    </source>
</evidence>
<organism>
    <name type="scientific">Serpula lacrymans var. lacrymans (strain S7.9)</name>
    <name type="common">Dry rot fungus</name>
    <dbReference type="NCBI Taxonomy" id="578457"/>
    <lineage>
        <taxon>Eukaryota</taxon>
        <taxon>Fungi</taxon>
        <taxon>Dikarya</taxon>
        <taxon>Basidiomycota</taxon>
        <taxon>Agaricomycotina</taxon>
        <taxon>Agaricomycetes</taxon>
        <taxon>Agaricomycetidae</taxon>
        <taxon>Boletales</taxon>
        <taxon>Coniophorineae</taxon>
        <taxon>Serpulaceae</taxon>
        <taxon>Serpula</taxon>
    </lineage>
</organism>
<comment type="similarity">
    <text evidence="1">Belongs to the peptidase A1 family.</text>
</comment>
<protein>
    <recommendedName>
        <fullName evidence="2">Peptidase A1 domain-containing protein</fullName>
    </recommendedName>
</protein>
<dbReference type="MEROPS" id="A01.057"/>
<dbReference type="PROSITE" id="PS51767">
    <property type="entry name" value="PEPTIDASE_A1"/>
    <property type="match status" value="1"/>
</dbReference>
<dbReference type="GO" id="GO:0006508">
    <property type="term" value="P:proteolysis"/>
    <property type="evidence" value="ECO:0007669"/>
    <property type="project" value="InterPro"/>
</dbReference>
<sequence>MDAVNGGGQSVLSNVDSIVDTGTTLVVGDTESVAQLYEAIGGQDASNTVGEGYYTFPCNDVPSVSLTFGGKSFPISSSTFNLGQVSSGSSDCVGGIVGSSGESFWIVGDVFLANVYTVFDLAKNRVGFADLA</sequence>
<dbReference type="RefSeq" id="XP_007321607.1">
    <property type="nucleotide sequence ID" value="XM_007321545.1"/>
</dbReference>
<proteinExistence type="inferred from homology"/>
<dbReference type="SUPFAM" id="SSF50630">
    <property type="entry name" value="Acid proteases"/>
    <property type="match status" value="1"/>
</dbReference>
<dbReference type="HOGENOM" id="CLU_013253_6_3_1"/>
<dbReference type="OrthoDB" id="15189at2759"/>
<dbReference type="PANTHER" id="PTHR47966:SF57">
    <property type="entry name" value="PEPTIDASE A1 DOMAIN-CONTAINING PROTEIN"/>
    <property type="match status" value="1"/>
</dbReference>
<feature type="domain" description="Peptidase A1" evidence="2">
    <location>
        <begin position="1"/>
        <end position="129"/>
    </location>
</feature>
<evidence type="ECO:0000256" key="1">
    <source>
        <dbReference type="ARBA" id="ARBA00007447"/>
    </source>
</evidence>
<dbReference type="InterPro" id="IPR021109">
    <property type="entry name" value="Peptidase_aspartic_dom_sf"/>
</dbReference>
<dbReference type="EMBL" id="GL945438">
    <property type="protein sequence ID" value="EGO21821.1"/>
    <property type="molecule type" value="Genomic_DNA"/>
</dbReference>
<name>F8P5D4_SERL9</name>
<dbReference type="InterPro" id="IPR033121">
    <property type="entry name" value="PEPTIDASE_A1"/>
</dbReference>
<dbReference type="Pfam" id="PF00026">
    <property type="entry name" value="Asp"/>
    <property type="match status" value="1"/>
</dbReference>
<dbReference type="GeneID" id="18820528"/>
<gene>
    <name evidence="3" type="ORF">SERLADRAFT_474747</name>
</gene>
<accession>F8P5D4</accession>
<dbReference type="AlphaFoldDB" id="F8P5D4"/>
<evidence type="ECO:0000259" key="2">
    <source>
        <dbReference type="PROSITE" id="PS51767"/>
    </source>
</evidence>
<dbReference type="Proteomes" id="UP000008064">
    <property type="component" value="Unassembled WGS sequence"/>
</dbReference>